<sequence>MAAGQKRDEGLVDHFLLAEDDRVDRVSGAPDSLKRGLRVPDDGIVQGGGRLSYAGRHEFSPLINISPQS</sequence>
<proteinExistence type="predicted"/>
<protein>
    <submittedName>
        <fullName evidence="1">Uncharacterized protein</fullName>
    </submittedName>
</protein>
<name>A0A512BUC1_9HYPH</name>
<reference evidence="1 2" key="1">
    <citation type="submission" date="2019-07" db="EMBL/GenBank/DDBJ databases">
        <title>Whole genome shotgun sequence of Microvirga aerophila NBRC 106136.</title>
        <authorList>
            <person name="Hosoyama A."/>
            <person name="Uohara A."/>
            <person name="Ohji S."/>
            <person name="Ichikawa N."/>
        </authorList>
    </citation>
    <scope>NUCLEOTIDE SEQUENCE [LARGE SCALE GENOMIC DNA]</scope>
    <source>
        <strain evidence="1 2">NBRC 106136</strain>
    </source>
</reference>
<organism evidence="1 2">
    <name type="scientific">Microvirga aerophila</name>
    <dbReference type="NCBI Taxonomy" id="670291"/>
    <lineage>
        <taxon>Bacteria</taxon>
        <taxon>Pseudomonadati</taxon>
        <taxon>Pseudomonadota</taxon>
        <taxon>Alphaproteobacteria</taxon>
        <taxon>Hyphomicrobiales</taxon>
        <taxon>Methylobacteriaceae</taxon>
        <taxon>Microvirga</taxon>
    </lineage>
</organism>
<accession>A0A512BUC1</accession>
<comment type="caution">
    <text evidence="1">The sequence shown here is derived from an EMBL/GenBank/DDBJ whole genome shotgun (WGS) entry which is preliminary data.</text>
</comment>
<dbReference type="AlphaFoldDB" id="A0A512BUC1"/>
<keyword evidence="2" id="KW-1185">Reference proteome</keyword>
<dbReference type="Proteomes" id="UP000321085">
    <property type="component" value="Unassembled WGS sequence"/>
</dbReference>
<evidence type="ECO:0000313" key="2">
    <source>
        <dbReference type="Proteomes" id="UP000321085"/>
    </source>
</evidence>
<gene>
    <name evidence="1" type="ORF">MAE02_32110</name>
</gene>
<evidence type="ECO:0000313" key="1">
    <source>
        <dbReference type="EMBL" id="GEO15515.1"/>
    </source>
</evidence>
<dbReference type="EMBL" id="BJYU01000043">
    <property type="protein sequence ID" value="GEO15515.1"/>
    <property type="molecule type" value="Genomic_DNA"/>
</dbReference>